<proteinExistence type="predicted"/>
<evidence type="ECO:0000313" key="1">
    <source>
        <dbReference type="EMBL" id="RWR31945.1"/>
    </source>
</evidence>
<sequence>MSEIEDLAARIARLEEIIASLSAYSGAADQVLGASLSTIAYKVQYPNSRLSLPAFDPPSGLLPEHLAAFRQIFR</sequence>
<dbReference type="Proteomes" id="UP000285295">
    <property type="component" value="Unassembled WGS sequence"/>
</dbReference>
<dbReference type="AlphaFoldDB" id="A0A443KGR3"/>
<dbReference type="RefSeq" id="WP_128186823.1">
    <property type="nucleotide sequence ID" value="NZ_JBHRSO010000005.1"/>
</dbReference>
<evidence type="ECO:0000313" key="2">
    <source>
        <dbReference type="Proteomes" id="UP000285295"/>
    </source>
</evidence>
<protein>
    <submittedName>
        <fullName evidence="1">Uncharacterized protein</fullName>
    </submittedName>
</protein>
<accession>A0A443KGR3</accession>
<dbReference type="EMBL" id="SAUX01000002">
    <property type="protein sequence ID" value="RWR31945.1"/>
    <property type="molecule type" value="Genomic_DNA"/>
</dbReference>
<comment type="caution">
    <text evidence="1">The sequence shown here is derived from an EMBL/GenBank/DDBJ whole genome shotgun (WGS) entry which is preliminary data.</text>
</comment>
<organism evidence="1 2">
    <name type="scientific">Paenirhodobacter populi</name>
    <dbReference type="NCBI Taxonomy" id="2306993"/>
    <lineage>
        <taxon>Bacteria</taxon>
        <taxon>Pseudomonadati</taxon>
        <taxon>Pseudomonadota</taxon>
        <taxon>Alphaproteobacteria</taxon>
        <taxon>Rhodobacterales</taxon>
        <taxon>Rhodobacter group</taxon>
        <taxon>Paenirhodobacter</taxon>
    </lineage>
</organism>
<name>A0A443KGR3_9RHOB</name>
<reference evidence="1 2" key="1">
    <citation type="submission" date="2019-01" db="EMBL/GenBank/DDBJ databases">
        <title>Sinorhodobacter populi sp. nov. isolated from the symptomatic bark tissue of Populus euramericana canker.</title>
        <authorList>
            <person name="Xu G."/>
        </authorList>
    </citation>
    <scope>NUCLEOTIDE SEQUENCE [LARGE SCALE GENOMIC DNA]</scope>
    <source>
        <strain evidence="1 2">D19-10-3-21</strain>
    </source>
</reference>
<gene>
    <name evidence="1" type="ORF">D2T31_03005</name>
</gene>
<reference evidence="1 2" key="2">
    <citation type="submission" date="2019-01" db="EMBL/GenBank/DDBJ databases">
        <authorList>
            <person name="Li Y."/>
        </authorList>
    </citation>
    <scope>NUCLEOTIDE SEQUENCE [LARGE SCALE GENOMIC DNA]</scope>
    <source>
        <strain evidence="1 2">D19-10-3-21</strain>
    </source>
</reference>